<gene>
    <name evidence="2" type="ORF">ACKI18_06235</name>
</gene>
<protein>
    <recommendedName>
        <fullName evidence="4">Knr4/Smi1-like domain-containing protein</fullName>
    </recommendedName>
</protein>
<evidence type="ECO:0008006" key="4">
    <source>
        <dbReference type="Google" id="ProtNLM"/>
    </source>
</evidence>
<accession>A0ABW9HJS3</accession>
<dbReference type="RefSeq" id="WP_409120680.1">
    <property type="nucleotide sequence ID" value="NZ_JBJVNI010000003.1"/>
</dbReference>
<feature type="region of interest" description="Disordered" evidence="1">
    <location>
        <begin position="96"/>
        <end position="119"/>
    </location>
</feature>
<dbReference type="Proteomes" id="UP001631957">
    <property type="component" value="Unassembled WGS sequence"/>
</dbReference>
<proteinExistence type="predicted"/>
<name>A0ABW9HJS3_9ACTN</name>
<dbReference type="EMBL" id="JBJVNI010000003">
    <property type="protein sequence ID" value="MFM9608309.1"/>
    <property type="molecule type" value="Genomic_DNA"/>
</dbReference>
<keyword evidence="3" id="KW-1185">Reference proteome</keyword>
<sequence>MSLRHPTGKEHRTVDVEIPQDVHDIATRLGGGVPYALKAVAGQLVDDPDLGHPSGLPGILTVRIEDDMIEDCPALAIGYIREPEWIQIRFLTLARPAEPEPEPEPEPEEEPEERPDLVAEATTARQVADAWRRITGWLRDHAPDSYAALRPGAGLGTLAALEGELGIRLPVELRVLWTLTAGDDGGCLPGNRALMPVDAVAEVHRLKTDIQAGLDVDNAGLGEEDRITAWAPTRIPVVAFGPADTTSGLYLDAATGYLGHWSRYNEPPGEELDTLVTYLEETADMLEAPALATRDRPGLVGGTLVWLSGRHPTDEHHWQPVTG</sequence>
<feature type="compositionally biased region" description="Acidic residues" evidence="1">
    <location>
        <begin position="99"/>
        <end position="113"/>
    </location>
</feature>
<evidence type="ECO:0000313" key="3">
    <source>
        <dbReference type="Proteomes" id="UP001631957"/>
    </source>
</evidence>
<evidence type="ECO:0000313" key="2">
    <source>
        <dbReference type="EMBL" id="MFM9608309.1"/>
    </source>
</evidence>
<evidence type="ECO:0000256" key="1">
    <source>
        <dbReference type="SAM" id="MobiDB-lite"/>
    </source>
</evidence>
<comment type="caution">
    <text evidence="2">The sequence shown here is derived from an EMBL/GenBank/DDBJ whole genome shotgun (WGS) entry which is preliminary data.</text>
</comment>
<organism evidence="2 3">
    <name type="scientific">Streptomyces niveiscabiei</name>
    <dbReference type="NCBI Taxonomy" id="164115"/>
    <lineage>
        <taxon>Bacteria</taxon>
        <taxon>Bacillati</taxon>
        <taxon>Actinomycetota</taxon>
        <taxon>Actinomycetes</taxon>
        <taxon>Kitasatosporales</taxon>
        <taxon>Streptomycetaceae</taxon>
        <taxon>Streptomyces</taxon>
    </lineage>
</organism>
<reference evidence="2 3" key="1">
    <citation type="submission" date="2024-12" db="EMBL/GenBank/DDBJ databases">
        <title>Forecasting of Potato common scab and diversities of Pathogenic streptomyces spp. in china.</title>
        <authorList>
            <person name="Handique U."/>
            <person name="Wu J."/>
        </authorList>
    </citation>
    <scope>NUCLEOTIDE SEQUENCE [LARGE SCALE GENOMIC DNA]</scope>
    <source>
        <strain evidence="2 3">ZRIMU1530</strain>
    </source>
</reference>